<dbReference type="InterPro" id="IPR023393">
    <property type="entry name" value="START-like_dom_sf"/>
</dbReference>
<evidence type="ECO:0000313" key="3">
    <source>
        <dbReference type="Proteomes" id="UP000294530"/>
    </source>
</evidence>
<dbReference type="Proteomes" id="UP000294530">
    <property type="component" value="Unassembled WGS sequence"/>
</dbReference>
<dbReference type="OrthoDB" id="156797at2759"/>
<name>A0A976FG65_BRELC</name>
<sequence length="544" mass="62873">MKHRLVSERERRQLIQESNEIYRKTHERLYNAKKRKVGVTETTKNLVTTLDTFTVYGSLDSVMELFLNETKKLVLDFSATRDIVVLEPTTWQRPQVCTSLRWSFSHSPHWFFVNDQDFCHLDIMKPYTTENGRRGWAKVSHSIQHELCPTVQEPSHPFPVHRAELFYSGLFFEETETMGLLRTTVFYNLKNDTTRTVVLSRLQNSRMKRFGTLLNHYLKRAHMIQHSKSLLLTKALQLQAERRCTACTNQLPVWKSKDQCVLCGLCLCDKCRDIVVRNYDVQGVTKGQVTCFSCSERRGMKTGYTTISPHEVRRWMAKPPQQLRTEFQGGLPYESISSITNEEDSEWFGDDPPKRLQRHSEDMIQRTTKFTPNETLFLPTDHVEQQRRRCNTRIERSNSRQTLDPRFLVRQYSRATGNSKLSSRALPIGCNPSMRSSRPEPLSIHEKQSINEPTDTGLVRVSCEKRYKSTTARSSFSKSLMEQQMETLNQGHKVKGTPNSQSSCSSARLSAPVVTSARLQLGMTNVARYSNINPCDLSYLSTFK</sequence>
<dbReference type="PANTHER" id="PTHR13510">
    <property type="entry name" value="FYVE-FINGER-CONTAINING RAB5 EFFECTOR PROTEIN RABENOSYN-5-RELATED"/>
    <property type="match status" value="1"/>
</dbReference>
<dbReference type="GeneID" id="94345276"/>
<protein>
    <recommendedName>
        <fullName evidence="4">FYVE-type domain-containing protein</fullName>
    </recommendedName>
</protein>
<reference evidence="2 3" key="1">
    <citation type="journal article" date="2021" name="Genome Biol.">
        <title>AFLAP: assembly-free linkage analysis pipeline using k-mers from genome sequencing data.</title>
        <authorList>
            <person name="Fletcher K."/>
            <person name="Zhang L."/>
            <person name="Gil J."/>
            <person name="Han R."/>
            <person name="Cavanaugh K."/>
            <person name="Michelmore R."/>
        </authorList>
    </citation>
    <scope>NUCLEOTIDE SEQUENCE [LARGE SCALE GENOMIC DNA]</scope>
    <source>
        <strain evidence="2 3">SF5</strain>
    </source>
</reference>
<accession>A0A976FG65</accession>
<dbReference type="SUPFAM" id="SSF57903">
    <property type="entry name" value="FYVE/PHD zinc finger"/>
    <property type="match status" value="1"/>
</dbReference>
<gene>
    <name evidence="2" type="ORF">CCR75_001502</name>
</gene>
<feature type="region of interest" description="Disordered" evidence="1">
    <location>
        <begin position="418"/>
        <end position="440"/>
    </location>
</feature>
<dbReference type="PANTHER" id="PTHR13510:SF44">
    <property type="entry name" value="RABENOSYN-5"/>
    <property type="match status" value="1"/>
</dbReference>
<keyword evidence="3" id="KW-1185">Reference proteome</keyword>
<dbReference type="RefSeq" id="XP_067815624.1">
    <property type="nucleotide sequence ID" value="XM_067959605.1"/>
</dbReference>
<dbReference type="AlphaFoldDB" id="A0A976FG65"/>
<comment type="caution">
    <text evidence="2">The sequence shown here is derived from an EMBL/GenBank/DDBJ whole genome shotgun (WGS) entry which is preliminary data.</text>
</comment>
<evidence type="ECO:0000313" key="2">
    <source>
        <dbReference type="EMBL" id="TDH66125.1"/>
    </source>
</evidence>
<proteinExistence type="predicted"/>
<dbReference type="Gene3D" id="3.30.530.20">
    <property type="match status" value="1"/>
</dbReference>
<evidence type="ECO:0000256" key="1">
    <source>
        <dbReference type="SAM" id="MobiDB-lite"/>
    </source>
</evidence>
<dbReference type="EMBL" id="SHOA02000203">
    <property type="protein sequence ID" value="TDH66125.1"/>
    <property type="molecule type" value="Genomic_DNA"/>
</dbReference>
<dbReference type="KEGG" id="blac:94345276"/>
<dbReference type="InterPro" id="IPR011011">
    <property type="entry name" value="Znf_FYVE_PHD"/>
</dbReference>
<organism evidence="2 3">
    <name type="scientific">Bremia lactucae</name>
    <name type="common">Lettuce downy mildew</name>
    <dbReference type="NCBI Taxonomy" id="4779"/>
    <lineage>
        <taxon>Eukaryota</taxon>
        <taxon>Sar</taxon>
        <taxon>Stramenopiles</taxon>
        <taxon>Oomycota</taxon>
        <taxon>Peronosporomycetes</taxon>
        <taxon>Peronosporales</taxon>
        <taxon>Peronosporaceae</taxon>
        <taxon>Bremia</taxon>
    </lineage>
</organism>
<evidence type="ECO:0008006" key="4">
    <source>
        <dbReference type="Google" id="ProtNLM"/>
    </source>
</evidence>
<dbReference type="InterPro" id="IPR052727">
    <property type="entry name" value="Rab4/Rab5_effector"/>
</dbReference>